<feature type="region of interest" description="Disordered" evidence="1">
    <location>
        <begin position="195"/>
        <end position="248"/>
    </location>
</feature>
<evidence type="ECO:0000313" key="3">
    <source>
        <dbReference type="Proteomes" id="UP001050691"/>
    </source>
</evidence>
<evidence type="ECO:0000256" key="1">
    <source>
        <dbReference type="SAM" id="MobiDB-lite"/>
    </source>
</evidence>
<accession>A0AAV5AFD7</accession>
<keyword evidence="3" id="KW-1185">Reference proteome</keyword>
<name>A0AAV5AFD7_9AGAM</name>
<feature type="region of interest" description="Disordered" evidence="1">
    <location>
        <begin position="26"/>
        <end position="49"/>
    </location>
</feature>
<proteinExistence type="predicted"/>
<gene>
    <name evidence="2" type="ORF">Clacol_006613</name>
</gene>
<protein>
    <submittedName>
        <fullName evidence="2">Uncharacterized protein</fullName>
    </submittedName>
</protein>
<dbReference type="EMBL" id="BPWL01000007">
    <property type="protein sequence ID" value="GJJ12372.1"/>
    <property type="molecule type" value="Genomic_DNA"/>
</dbReference>
<feature type="compositionally biased region" description="Basic residues" evidence="1">
    <location>
        <begin position="226"/>
        <end position="239"/>
    </location>
</feature>
<comment type="caution">
    <text evidence="2">The sequence shown here is derived from an EMBL/GenBank/DDBJ whole genome shotgun (WGS) entry which is preliminary data.</text>
</comment>
<reference evidence="2" key="1">
    <citation type="submission" date="2021-10" db="EMBL/GenBank/DDBJ databases">
        <title>De novo Genome Assembly of Clathrus columnatus (Basidiomycota, Fungi) Using Illumina and Nanopore Sequence Data.</title>
        <authorList>
            <person name="Ogiso-Tanaka E."/>
            <person name="Itagaki H."/>
            <person name="Hosoya T."/>
            <person name="Hosaka K."/>
        </authorList>
    </citation>
    <scope>NUCLEOTIDE SEQUENCE</scope>
    <source>
        <strain evidence="2">MO-923</strain>
    </source>
</reference>
<evidence type="ECO:0000313" key="2">
    <source>
        <dbReference type="EMBL" id="GJJ12372.1"/>
    </source>
</evidence>
<sequence length="248" mass="27052">MTNYLLNYGIRKLSRTQGDLAITVGPRQPTSPHPFHSMSHVPQAGPSNSTPLPGYAQLRITKESYTNPLIAQGDGWTRSLVQLAKTAELKKQALTLQVHTAHILSAHAALDEKGKALQDVNEDRDKVDMLEATINKECDELRAKIKVITDGEYAAAKHEVDILRQELGQEPLPSLQQMLDEKSAALSRRLNATGEIAGTKKRTASSSRADELAASGSNGPSETPAKRARGRPRGSRNKIKSSDMIEDD</sequence>
<dbReference type="AlphaFoldDB" id="A0AAV5AFD7"/>
<organism evidence="2 3">
    <name type="scientific">Clathrus columnatus</name>
    <dbReference type="NCBI Taxonomy" id="1419009"/>
    <lineage>
        <taxon>Eukaryota</taxon>
        <taxon>Fungi</taxon>
        <taxon>Dikarya</taxon>
        <taxon>Basidiomycota</taxon>
        <taxon>Agaricomycotina</taxon>
        <taxon>Agaricomycetes</taxon>
        <taxon>Phallomycetidae</taxon>
        <taxon>Phallales</taxon>
        <taxon>Clathraceae</taxon>
        <taxon>Clathrus</taxon>
    </lineage>
</organism>
<dbReference type="Proteomes" id="UP001050691">
    <property type="component" value="Unassembled WGS sequence"/>
</dbReference>